<proteinExistence type="predicted"/>
<reference evidence="2" key="1">
    <citation type="journal article" date="2013" name="Nat. Commun.">
        <title>Whole-genome sequencing of Oryza brachyantha reveals mechanisms underlying Oryza genome evolution.</title>
        <authorList>
            <person name="Chen J."/>
            <person name="Huang Q."/>
            <person name="Gao D."/>
            <person name="Wang J."/>
            <person name="Lang Y."/>
            <person name="Liu T."/>
            <person name="Li B."/>
            <person name="Bai Z."/>
            <person name="Luis Goicoechea J."/>
            <person name="Liang C."/>
            <person name="Chen C."/>
            <person name="Zhang W."/>
            <person name="Sun S."/>
            <person name="Liao Y."/>
            <person name="Zhang X."/>
            <person name="Yang L."/>
            <person name="Song C."/>
            <person name="Wang M."/>
            <person name="Shi J."/>
            <person name="Liu G."/>
            <person name="Liu J."/>
            <person name="Zhou H."/>
            <person name="Zhou W."/>
            <person name="Yu Q."/>
            <person name="An N."/>
            <person name="Chen Y."/>
            <person name="Cai Q."/>
            <person name="Wang B."/>
            <person name="Liu B."/>
            <person name="Min J."/>
            <person name="Huang Y."/>
            <person name="Wu H."/>
            <person name="Li Z."/>
            <person name="Zhang Y."/>
            <person name="Yin Y."/>
            <person name="Song W."/>
            <person name="Jiang J."/>
            <person name="Jackson S.A."/>
            <person name="Wing R.A."/>
            <person name="Wang J."/>
            <person name="Chen M."/>
        </authorList>
    </citation>
    <scope>NUCLEOTIDE SEQUENCE [LARGE SCALE GENOMIC DNA]</scope>
    <source>
        <strain evidence="2">cv. IRGC 101232</strain>
    </source>
</reference>
<dbReference type="Gramene" id="OB06G24690.1">
    <property type="protein sequence ID" value="OB06G24690.1"/>
    <property type="gene ID" value="OB06G24690"/>
</dbReference>
<evidence type="ECO:0000256" key="1">
    <source>
        <dbReference type="SAM" id="MobiDB-lite"/>
    </source>
</evidence>
<protein>
    <submittedName>
        <fullName evidence="2">Uncharacterized protein</fullName>
    </submittedName>
</protein>
<dbReference type="KEGG" id="obr:102722688"/>
<dbReference type="GeneID" id="102722688"/>
<dbReference type="EnsemblPlants" id="OB06G24690.1">
    <property type="protein sequence ID" value="OB06G24690.1"/>
    <property type="gene ID" value="OB06G24690"/>
</dbReference>
<feature type="region of interest" description="Disordered" evidence="1">
    <location>
        <begin position="72"/>
        <end position="95"/>
    </location>
</feature>
<keyword evidence="3" id="KW-1185">Reference proteome</keyword>
<accession>J3MEM5</accession>
<organism evidence="2">
    <name type="scientific">Oryza brachyantha</name>
    <name type="common">malo sina</name>
    <dbReference type="NCBI Taxonomy" id="4533"/>
    <lineage>
        <taxon>Eukaryota</taxon>
        <taxon>Viridiplantae</taxon>
        <taxon>Streptophyta</taxon>
        <taxon>Embryophyta</taxon>
        <taxon>Tracheophyta</taxon>
        <taxon>Spermatophyta</taxon>
        <taxon>Magnoliopsida</taxon>
        <taxon>Liliopsida</taxon>
        <taxon>Poales</taxon>
        <taxon>Poaceae</taxon>
        <taxon>BOP clade</taxon>
        <taxon>Oryzoideae</taxon>
        <taxon>Oryzeae</taxon>
        <taxon>Oryzinae</taxon>
        <taxon>Oryza</taxon>
    </lineage>
</organism>
<feature type="compositionally biased region" description="Polar residues" evidence="1">
    <location>
        <begin position="78"/>
        <end position="87"/>
    </location>
</feature>
<dbReference type="OrthoDB" id="1932439at2759"/>
<name>J3MEM5_ORYBR</name>
<feature type="region of interest" description="Disordered" evidence="1">
    <location>
        <begin position="125"/>
        <end position="186"/>
    </location>
</feature>
<dbReference type="OMA" id="MSMARDD"/>
<evidence type="ECO:0000313" key="3">
    <source>
        <dbReference type="Proteomes" id="UP000006038"/>
    </source>
</evidence>
<dbReference type="PANTHER" id="PTHR33978">
    <property type="entry name" value="SERINE/THREONINE-KINASE"/>
    <property type="match status" value="1"/>
</dbReference>
<dbReference type="AlphaFoldDB" id="J3MEM5"/>
<reference evidence="2" key="2">
    <citation type="submission" date="2013-04" db="UniProtKB">
        <authorList>
            <consortium name="EnsemblPlants"/>
        </authorList>
    </citation>
    <scope>IDENTIFICATION</scope>
</reference>
<dbReference type="eggNOG" id="ENOG502S314">
    <property type="taxonomic scope" value="Eukaryota"/>
</dbReference>
<dbReference type="PANTHER" id="PTHR33978:SF4">
    <property type="entry name" value="SERINE_THREONINE-KINASE"/>
    <property type="match status" value="1"/>
</dbReference>
<dbReference type="Proteomes" id="UP000006038">
    <property type="component" value="Chromosome 6"/>
</dbReference>
<sequence>MSMARDDDDVEAAADGGRHRREHWAVAEDGGGAGALVWDCGSALYDSYELTSFRRQLDAAVLSCGGGRSLSMPHHLPSSAQTQQQQLPAGRRRRRRRRIPEMLRRLFGKVLLRLRFPASRAARGGWYDDGAHGDGRPGSPWSGALTSIPEESASPENGALPSTSPLVDAGGEPSAPRLRKAQSERFVGSKTASSMVQFDVVL</sequence>
<evidence type="ECO:0000313" key="2">
    <source>
        <dbReference type="EnsemblPlants" id="OB06G24690.1"/>
    </source>
</evidence>
<dbReference type="HOGENOM" id="CLU_1565551_0_0_1"/>